<evidence type="ECO:0000256" key="1">
    <source>
        <dbReference type="SAM" id="MobiDB-lite"/>
    </source>
</evidence>
<evidence type="ECO:0000313" key="4">
    <source>
        <dbReference type="Proteomes" id="UP000002258"/>
    </source>
</evidence>
<dbReference type="HOGENOM" id="CLU_042943_0_0_1"/>
<dbReference type="Gene3D" id="1.10.8.270">
    <property type="entry name" value="putative rabgap domain of human tbc1 domain family member 14 like domains"/>
    <property type="match status" value="1"/>
</dbReference>
<dbReference type="Pfam" id="PF00566">
    <property type="entry name" value="RabGAP-TBC"/>
    <property type="match status" value="1"/>
</dbReference>
<feature type="region of interest" description="Disordered" evidence="1">
    <location>
        <begin position="448"/>
        <end position="510"/>
    </location>
</feature>
<dbReference type="FunCoup" id="A3LY07">
    <property type="interactions" value="40"/>
</dbReference>
<organism evidence="3 4">
    <name type="scientific">Scheffersomyces stipitis (strain ATCC 58785 / CBS 6054 / NBRC 10063 / NRRL Y-11545)</name>
    <name type="common">Yeast</name>
    <name type="synonym">Pichia stipitis</name>
    <dbReference type="NCBI Taxonomy" id="322104"/>
    <lineage>
        <taxon>Eukaryota</taxon>
        <taxon>Fungi</taxon>
        <taxon>Dikarya</taxon>
        <taxon>Ascomycota</taxon>
        <taxon>Saccharomycotina</taxon>
        <taxon>Pichiomycetes</taxon>
        <taxon>Debaryomycetaceae</taxon>
        <taxon>Scheffersomyces</taxon>
    </lineage>
</organism>
<dbReference type="RefSeq" id="XP_001385581.2">
    <property type="nucleotide sequence ID" value="XM_001385544.1"/>
</dbReference>
<dbReference type="OrthoDB" id="27140at2759"/>
<dbReference type="GO" id="GO:0006886">
    <property type="term" value="P:intracellular protein transport"/>
    <property type="evidence" value="ECO:0007669"/>
    <property type="project" value="TreeGrafter"/>
</dbReference>
<accession>A3LY07</accession>
<dbReference type="SUPFAM" id="SSF47923">
    <property type="entry name" value="Ypt/Rab-GAP domain of gyp1p"/>
    <property type="match status" value="2"/>
</dbReference>
<dbReference type="GeneID" id="4839825"/>
<dbReference type="Proteomes" id="UP000002258">
    <property type="component" value="Chromosome 6"/>
</dbReference>
<dbReference type="AlphaFoldDB" id="A3LY07"/>
<dbReference type="PANTHER" id="PTHR22957">
    <property type="entry name" value="TBC1 DOMAIN FAMILY MEMBER GTPASE-ACTIVATING PROTEIN"/>
    <property type="match status" value="1"/>
</dbReference>
<feature type="compositionally biased region" description="Pro residues" evidence="1">
    <location>
        <begin position="468"/>
        <end position="481"/>
    </location>
</feature>
<dbReference type="InterPro" id="IPR000195">
    <property type="entry name" value="Rab-GAP-TBC_dom"/>
</dbReference>
<feature type="compositionally biased region" description="Basic and acidic residues" evidence="1">
    <location>
        <begin position="484"/>
        <end position="499"/>
    </location>
</feature>
<feature type="compositionally biased region" description="Polar residues" evidence="1">
    <location>
        <begin position="448"/>
        <end position="457"/>
    </location>
</feature>
<evidence type="ECO:0000313" key="3">
    <source>
        <dbReference type="EMBL" id="ABN67552.2"/>
    </source>
</evidence>
<dbReference type="KEGG" id="pic:PICST_90139"/>
<dbReference type="OMA" id="WIIRYLR"/>
<dbReference type="STRING" id="322104.A3LY07"/>
<protein>
    <submittedName>
        <fullName evidence="3">TBC domain protein</fullName>
    </submittedName>
</protein>
<dbReference type="GO" id="GO:0005096">
    <property type="term" value="F:GTPase activator activity"/>
    <property type="evidence" value="ECO:0007669"/>
    <property type="project" value="TreeGrafter"/>
</dbReference>
<evidence type="ECO:0000259" key="2">
    <source>
        <dbReference type="PROSITE" id="PS50086"/>
    </source>
</evidence>
<keyword evidence="4" id="KW-1185">Reference proteome</keyword>
<dbReference type="InParanoid" id="A3LY07"/>
<dbReference type="PANTHER" id="PTHR22957:SF27">
    <property type="entry name" value="TBC1 DOMAIN FAMILY MEMBER 13"/>
    <property type="match status" value="1"/>
</dbReference>
<dbReference type="PROSITE" id="PS50086">
    <property type="entry name" value="TBC_RABGAP"/>
    <property type="match status" value="1"/>
</dbReference>
<dbReference type="Gene3D" id="1.10.472.80">
    <property type="entry name" value="Ypt/Rab-GAP domain of gyp1p, domain 3"/>
    <property type="match status" value="1"/>
</dbReference>
<dbReference type="EMBL" id="CP000500">
    <property type="protein sequence ID" value="ABN67552.2"/>
    <property type="molecule type" value="Genomic_DNA"/>
</dbReference>
<sequence>MLKENDIISKVLLTIDHCKANMASFKTAITSNEYTPLNSSCFSRTLVWKACLITDSLKIHTWESKLSDSRVVYHQLTKRDDMAVPWWHLESDSSFYSSREMSRKPSLKNSNSAAKRSRSLGKVPLTRVSNVEDPLSSHSRSRSSTPTIPYEYTEEDLELLQTIILDIDRLFPGEEFFHSSNATSVVAKKQMIEILYVWAKCNPQVGYKQGIHEILGLLYINLSKEAVTIPISNTISADDLKILTMFDIHYLSHDLFTIFNKLMLQSGVVTRFYENENVLWQSIEKFNVYLMKVDQLIHYNLIQKLRLESQLWIIRYLRLLLLRELGNDLETTILLWDKLVASQFSHHNGNTITAIPELIMFMIITLLIQLKTPLITCDFSEGLSLLLHYPVPSGLKSSASRSDFIAALYKDAARLYERRDNDLKLYEYGLKLNNTYNRNLKITMSYSGSARNSTDSAGSGRGTSISPSPTPPTSQLPPAPPGGSKEEQMRFEKMRLEMRLKKKAQSMLRN</sequence>
<proteinExistence type="predicted"/>
<dbReference type="eggNOG" id="KOG1091">
    <property type="taxonomic scope" value="Eukaryota"/>
</dbReference>
<dbReference type="SMART" id="SM00164">
    <property type="entry name" value="TBC"/>
    <property type="match status" value="1"/>
</dbReference>
<name>A3LY07_PICST</name>
<feature type="domain" description="Rab-GAP TBC" evidence="2">
    <location>
        <begin position="38"/>
        <end position="343"/>
    </location>
</feature>
<reference evidence="3 4" key="1">
    <citation type="journal article" date="2007" name="Nat. Biotechnol.">
        <title>Genome sequence of the lignocellulose-bioconverting and xylose-fermenting yeast Pichia stipitis.</title>
        <authorList>
            <person name="Jeffries T.W."/>
            <person name="Grigoriev I.V."/>
            <person name="Grimwood J."/>
            <person name="Laplaza J.M."/>
            <person name="Aerts A."/>
            <person name="Salamov A."/>
            <person name="Schmutz J."/>
            <person name="Lindquist E."/>
            <person name="Dehal P."/>
            <person name="Shapiro H."/>
            <person name="Jin Y.S."/>
            <person name="Passoth V."/>
            <person name="Richardson P.M."/>
        </authorList>
    </citation>
    <scope>NUCLEOTIDE SEQUENCE [LARGE SCALE GENOMIC DNA]</scope>
    <source>
        <strain evidence="4">ATCC 58785 / CBS 6054 / NBRC 10063 / NRRL Y-11545</strain>
    </source>
</reference>
<dbReference type="InterPro" id="IPR035969">
    <property type="entry name" value="Rab-GAP_TBC_sf"/>
</dbReference>
<gene>
    <name evidence="3" type="ORF">PICST_90139</name>
</gene>